<dbReference type="InterPro" id="IPR025270">
    <property type="entry name" value="DUF4044"/>
</dbReference>
<organism evidence="2 3">
    <name type="scientific">Periweissella fabalis</name>
    <dbReference type="NCBI Taxonomy" id="1070421"/>
    <lineage>
        <taxon>Bacteria</taxon>
        <taxon>Bacillati</taxon>
        <taxon>Bacillota</taxon>
        <taxon>Bacilli</taxon>
        <taxon>Lactobacillales</taxon>
        <taxon>Lactobacillaceae</taxon>
        <taxon>Periweissella</taxon>
    </lineage>
</organism>
<proteinExistence type="predicted"/>
<feature type="transmembrane region" description="Helical" evidence="1">
    <location>
        <begin position="12"/>
        <end position="37"/>
    </location>
</feature>
<evidence type="ECO:0000256" key="1">
    <source>
        <dbReference type="SAM" id="Phobius"/>
    </source>
</evidence>
<dbReference type="Proteomes" id="UP000549765">
    <property type="component" value="Unassembled WGS sequence"/>
</dbReference>
<protein>
    <submittedName>
        <fullName evidence="2">DUF4044 domain-containing protein</fullName>
    </submittedName>
</protein>
<evidence type="ECO:0000313" key="2">
    <source>
        <dbReference type="EMBL" id="NKZ24246.1"/>
    </source>
</evidence>
<keyword evidence="1" id="KW-1133">Transmembrane helix</keyword>
<sequence>MYEKKKKSGFQKFTMVMVYLMLIITVLGTVLGAASALGAF</sequence>
<comment type="caution">
    <text evidence="2">The sequence shown here is derived from an EMBL/GenBank/DDBJ whole genome shotgun (WGS) entry which is preliminary data.</text>
</comment>
<reference evidence="2 3" key="1">
    <citation type="submission" date="2020-04" db="EMBL/GenBank/DDBJ databases">
        <title>MicrobeNet Type strains.</title>
        <authorList>
            <person name="Nicholson A.C."/>
        </authorList>
    </citation>
    <scope>NUCLEOTIDE SEQUENCE [LARGE SCALE GENOMIC DNA]</scope>
    <source>
        <strain evidence="2 3">CCUG 61472</strain>
    </source>
</reference>
<dbReference type="EMBL" id="JAAXPN010000004">
    <property type="protein sequence ID" value="NKZ24246.1"/>
    <property type="molecule type" value="Genomic_DNA"/>
</dbReference>
<dbReference type="Pfam" id="PF13253">
    <property type="entry name" value="DUF4044"/>
    <property type="match status" value="1"/>
</dbReference>
<gene>
    <name evidence="2" type="ORF">HF964_05410</name>
</gene>
<keyword evidence="1" id="KW-0812">Transmembrane</keyword>
<keyword evidence="3" id="KW-1185">Reference proteome</keyword>
<dbReference type="RefSeq" id="WP_168722043.1">
    <property type="nucleotide sequence ID" value="NZ_JAAXPN010000004.1"/>
</dbReference>
<accession>A0A7X6S3I0</accession>
<keyword evidence="1" id="KW-0472">Membrane</keyword>
<name>A0A7X6S3I0_9LACO</name>
<dbReference type="AlphaFoldDB" id="A0A7X6S3I0"/>
<evidence type="ECO:0000313" key="3">
    <source>
        <dbReference type="Proteomes" id="UP000549765"/>
    </source>
</evidence>